<evidence type="ECO:0000313" key="4">
    <source>
        <dbReference type="EMBL" id="KYM77381.1"/>
    </source>
</evidence>
<dbReference type="SUPFAM" id="SSF52540">
    <property type="entry name" value="P-loop containing nucleoside triphosphate hydrolases"/>
    <property type="match status" value="1"/>
</dbReference>
<dbReference type="InterPro" id="IPR051097">
    <property type="entry name" value="Synaptobrevin-like_transport"/>
</dbReference>
<gene>
    <name evidence="4" type="ORF">ALC53_12363</name>
</gene>
<keyword evidence="2" id="KW-0472">Membrane</keyword>
<keyword evidence="5" id="KW-1185">Reference proteome</keyword>
<feature type="domain" description="V-SNARE coiled-coil homology" evidence="3">
    <location>
        <begin position="140"/>
        <end position="205"/>
    </location>
</feature>
<dbReference type="PROSITE" id="PS50892">
    <property type="entry name" value="V_SNARE"/>
    <property type="match status" value="1"/>
</dbReference>
<dbReference type="STRING" id="520822.A0A195AYV6"/>
<evidence type="ECO:0000256" key="1">
    <source>
        <dbReference type="PROSITE-ProRule" id="PRU00290"/>
    </source>
</evidence>
<dbReference type="Proteomes" id="UP000078540">
    <property type="component" value="Unassembled WGS sequence"/>
</dbReference>
<dbReference type="PANTHER" id="PTHR21136">
    <property type="entry name" value="SNARE PROTEINS"/>
    <property type="match status" value="1"/>
</dbReference>
<dbReference type="InterPro" id="IPR042855">
    <property type="entry name" value="V_SNARE_CC"/>
</dbReference>
<keyword evidence="1" id="KW-0175">Coiled coil</keyword>
<dbReference type="CDD" id="cd15843">
    <property type="entry name" value="R-SNARE"/>
    <property type="match status" value="1"/>
</dbReference>
<dbReference type="Pfam" id="PF00957">
    <property type="entry name" value="Synaptobrevin"/>
    <property type="match status" value="1"/>
</dbReference>
<dbReference type="InterPro" id="IPR027417">
    <property type="entry name" value="P-loop_NTPase"/>
</dbReference>
<proteinExistence type="predicted"/>
<keyword evidence="2" id="KW-0812">Transmembrane</keyword>
<keyword evidence="2" id="KW-1133">Transmembrane helix</keyword>
<dbReference type="EMBL" id="KQ976701">
    <property type="protein sequence ID" value="KYM77381.1"/>
    <property type="molecule type" value="Genomic_DNA"/>
</dbReference>
<name>A0A195AYV6_9HYME</name>
<organism evidence="4 5">
    <name type="scientific">Atta colombica</name>
    <dbReference type="NCBI Taxonomy" id="520822"/>
    <lineage>
        <taxon>Eukaryota</taxon>
        <taxon>Metazoa</taxon>
        <taxon>Ecdysozoa</taxon>
        <taxon>Arthropoda</taxon>
        <taxon>Hexapoda</taxon>
        <taxon>Insecta</taxon>
        <taxon>Pterygota</taxon>
        <taxon>Neoptera</taxon>
        <taxon>Endopterygota</taxon>
        <taxon>Hymenoptera</taxon>
        <taxon>Apocrita</taxon>
        <taxon>Aculeata</taxon>
        <taxon>Formicoidea</taxon>
        <taxon>Formicidae</taxon>
        <taxon>Myrmicinae</taxon>
        <taxon>Atta</taxon>
    </lineage>
</organism>
<protein>
    <submittedName>
        <fullName evidence="4">Spermatogenesis-associated protein 17</fullName>
    </submittedName>
</protein>
<evidence type="ECO:0000313" key="5">
    <source>
        <dbReference type="Proteomes" id="UP000078540"/>
    </source>
</evidence>
<dbReference type="Gene3D" id="1.20.5.190">
    <property type="match status" value="1"/>
</dbReference>
<dbReference type="Pfam" id="PF00612">
    <property type="entry name" value="IQ"/>
    <property type="match status" value="3"/>
</dbReference>
<evidence type="ECO:0000256" key="2">
    <source>
        <dbReference type="SAM" id="Phobius"/>
    </source>
</evidence>
<dbReference type="AlphaFoldDB" id="A0A195AYV6"/>
<dbReference type="SUPFAM" id="SSF58038">
    <property type="entry name" value="SNARE fusion complex"/>
    <property type="match status" value="1"/>
</dbReference>
<reference evidence="4 5" key="1">
    <citation type="submission" date="2015-09" db="EMBL/GenBank/DDBJ databases">
        <title>Atta colombica WGS genome.</title>
        <authorList>
            <person name="Nygaard S."/>
            <person name="Hu H."/>
            <person name="Boomsma J."/>
            <person name="Zhang G."/>
        </authorList>
    </citation>
    <scope>NUCLEOTIDE SEQUENCE [LARGE SCALE GENOMIC DNA]</scope>
    <source>
        <strain evidence="4">Treedump-2</strain>
        <tissue evidence="4">Whole body</tissue>
    </source>
</reference>
<dbReference type="PANTHER" id="PTHR21136:SF168">
    <property type="entry name" value="VESICLE-ASSOCIATED MEMBRANE PROTEIN 9"/>
    <property type="match status" value="1"/>
</dbReference>
<dbReference type="SMART" id="SM00015">
    <property type="entry name" value="IQ"/>
    <property type="match status" value="3"/>
</dbReference>
<dbReference type="Gene3D" id="3.30.450.50">
    <property type="entry name" value="Longin domain"/>
    <property type="match status" value="1"/>
</dbReference>
<dbReference type="PROSITE" id="PS50096">
    <property type="entry name" value="IQ"/>
    <property type="match status" value="2"/>
</dbReference>
<dbReference type="InterPro" id="IPR000048">
    <property type="entry name" value="IQ_motif_EF-hand-BS"/>
</dbReference>
<evidence type="ECO:0000259" key="3">
    <source>
        <dbReference type="PROSITE" id="PS50892"/>
    </source>
</evidence>
<sequence length="485" mass="57519">MNGTVHYAMVALRQTSGCKIIADYSTNPNPVYRTIALSTIDGLKTVEDDKISVDNSRYTVHVLIGELYYICLTSKVNCPSSAIWVESCSQIFLQRLRAVYKDLPLADLSKNLINLTEDEFSKPLKKIIEEYNQGIGCKNLTSKLEEELIEVRRILMNGVQKLIDRGERLDELIRKTQNLEISGRITDLTKFTAIAYPLQYSRDFHVVSRARQKKNSNLKIVIVTSIFMLIMASQLGFAINSVELQNVIKIKHDLAESLKLKHFIAARKIQAWFRGIITRNHLRKLHEKATILQRHWRGYYTRMFIINQYLVIRVHQMWQDHYNNMAMRIQAVWRGYWSRKTKINFLQFQRWLKNVYIKNNETLENMQRFRQREFEHMESLIEQEAMLWILFILFKLHHLLRTKCRPGVITRIDKTRFIYIEEMLKCLEYNQYIAKVKTVCKDCQIDRKCSLIFRNTYFEKCEKEIREFERSLRSGKVHISKNIVN</sequence>
<feature type="transmembrane region" description="Helical" evidence="2">
    <location>
        <begin position="218"/>
        <end position="239"/>
    </location>
</feature>
<accession>A0A195AYV6</accession>